<comment type="caution">
    <text evidence="12">The sequence shown here is derived from an EMBL/GenBank/DDBJ whole genome shotgun (WGS) entry which is preliminary data.</text>
</comment>
<evidence type="ECO:0000313" key="13">
    <source>
        <dbReference type="Proteomes" id="UP000277300"/>
    </source>
</evidence>
<dbReference type="AlphaFoldDB" id="A0A3F2RJV9"/>
<dbReference type="GO" id="GO:0051119">
    <property type="term" value="F:sugar transmembrane transporter activity"/>
    <property type="evidence" value="ECO:0007669"/>
    <property type="project" value="InterPro"/>
</dbReference>
<evidence type="ECO:0000256" key="8">
    <source>
        <dbReference type="ARBA" id="ARBA00022989"/>
    </source>
</evidence>
<keyword evidence="5" id="KW-0762">Sugar transport</keyword>
<keyword evidence="3" id="KW-0813">Transport</keyword>
<evidence type="ECO:0000313" key="11">
    <source>
        <dbReference type="EMBL" id="RLN45904.1"/>
    </source>
</evidence>
<dbReference type="FunFam" id="1.20.1280.290:FF:000007">
    <property type="entry name" value="Bidirectional sugar transporter SWEET7"/>
    <property type="match status" value="1"/>
</dbReference>
<protein>
    <recommendedName>
        <fullName evidence="15">MtN3-like protein</fullName>
    </recommendedName>
</protein>
<keyword evidence="7" id="KW-0677">Repeat</keyword>
<reference evidence="13 14" key="1">
    <citation type="submission" date="2018-07" db="EMBL/GenBank/DDBJ databases">
        <title>Genome sequencing of oomycete isolates from Chile give support for New Zealand origin for Phytophthora kernoviae and make available the first Nothophytophthora sp. genome.</title>
        <authorList>
            <person name="Studholme D.J."/>
            <person name="Sanfuentes E."/>
            <person name="Panda P."/>
            <person name="Hill R."/>
            <person name="Sambles C."/>
            <person name="Grant M."/>
            <person name="Williams N.M."/>
            <person name="Mcdougal R.L."/>
        </authorList>
    </citation>
    <scope>NUCLEOTIDE SEQUENCE [LARGE SCALE GENOMIC DNA]</scope>
    <source>
        <strain evidence="12">Chile6</strain>
        <strain evidence="11">Chile7</strain>
    </source>
</reference>
<dbReference type="EMBL" id="MBAD02002622">
    <property type="protein sequence ID" value="RLN45904.1"/>
    <property type="molecule type" value="Genomic_DNA"/>
</dbReference>
<organism evidence="12 13">
    <name type="scientific">Phytophthora kernoviae</name>
    <dbReference type="NCBI Taxonomy" id="325452"/>
    <lineage>
        <taxon>Eukaryota</taxon>
        <taxon>Sar</taxon>
        <taxon>Stramenopiles</taxon>
        <taxon>Oomycota</taxon>
        <taxon>Peronosporomycetes</taxon>
        <taxon>Peronosporales</taxon>
        <taxon>Peronosporaceae</taxon>
        <taxon>Phytophthora</taxon>
    </lineage>
</organism>
<evidence type="ECO:0000256" key="10">
    <source>
        <dbReference type="SAM" id="Phobius"/>
    </source>
</evidence>
<dbReference type="OrthoDB" id="409725at2759"/>
<dbReference type="EMBL" id="MBDO02000267">
    <property type="protein sequence ID" value="RLN58301.1"/>
    <property type="molecule type" value="Genomic_DNA"/>
</dbReference>
<comment type="subcellular location">
    <subcellularLocation>
        <location evidence="1">Cell membrane</location>
        <topology evidence="1">Multi-pass membrane protein</topology>
    </subcellularLocation>
</comment>
<feature type="transmembrane region" description="Helical" evidence="10">
    <location>
        <begin position="12"/>
        <end position="40"/>
    </location>
</feature>
<keyword evidence="4" id="KW-1003">Cell membrane</keyword>
<proteinExistence type="inferred from homology"/>
<dbReference type="PANTHER" id="PTHR10791:SF30">
    <property type="entry name" value="SUGAR TRANSPORTER SWEET1"/>
    <property type="match status" value="1"/>
</dbReference>
<evidence type="ECO:0000256" key="3">
    <source>
        <dbReference type="ARBA" id="ARBA00022448"/>
    </source>
</evidence>
<keyword evidence="6 10" id="KW-0812">Transmembrane</keyword>
<accession>A0A3F2RJV9</accession>
<dbReference type="InterPro" id="IPR004316">
    <property type="entry name" value="SWEET_rpt"/>
</dbReference>
<evidence type="ECO:0008006" key="15">
    <source>
        <dbReference type="Google" id="ProtNLM"/>
    </source>
</evidence>
<dbReference type="Gene3D" id="1.20.1280.290">
    <property type="match status" value="1"/>
</dbReference>
<feature type="transmembrane region" description="Helical" evidence="10">
    <location>
        <begin position="47"/>
        <end position="68"/>
    </location>
</feature>
<evidence type="ECO:0000256" key="4">
    <source>
        <dbReference type="ARBA" id="ARBA00022475"/>
    </source>
</evidence>
<evidence type="ECO:0000256" key="1">
    <source>
        <dbReference type="ARBA" id="ARBA00004651"/>
    </source>
</evidence>
<dbReference type="Proteomes" id="UP000277300">
    <property type="component" value="Unassembled WGS sequence"/>
</dbReference>
<evidence type="ECO:0000256" key="7">
    <source>
        <dbReference type="ARBA" id="ARBA00022737"/>
    </source>
</evidence>
<evidence type="ECO:0000313" key="12">
    <source>
        <dbReference type="EMBL" id="RLN58301.1"/>
    </source>
</evidence>
<dbReference type="InterPro" id="IPR047664">
    <property type="entry name" value="SWEET"/>
</dbReference>
<dbReference type="Pfam" id="PF03083">
    <property type="entry name" value="MtN3_slv"/>
    <property type="match status" value="1"/>
</dbReference>
<dbReference type="GO" id="GO:0005886">
    <property type="term" value="C:plasma membrane"/>
    <property type="evidence" value="ECO:0007669"/>
    <property type="project" value="UniProtKB-SubCell"/>
</dbReference>
<evidence type="ECO:0000313" key="14">
    <source>
        <dbReference type="Proteomes" id="UP000284657"/>
    </source>
</evidence>
<feature type="transmembrane region" description="Helical" evidence="10">
    <location>
        <begin position="140"/>
        <end position="164"/>
    </location>
</feature>
<gene>
    <name evidence="11" type="ORF">BBJ29_005180</name>
    <name evidence="12" type="ORF">BBP00_00007067</name>
</gene>
<keyword evidence="8 10" id="KW-1133">Transmembrane helix</keyword>
<comment type="similarity">
    <text evidence="2">Belongs to the SWEET sugar transporter family.</text>
</comment>
<name>A0A3F2RJV9_9STRA</name>
<feature type="transmembrane region" description="Helical" evidence="10">
    <location>
        <begin position="80"/>
        <end position="100"/>
    </location>
</feature>
<sequence length="227" mass="25357">MLVLPLSSLSLLYLRTLTSVFSCFLYGEVCAVVFLSVYAYYTTDKYYVIRVLGVFLLALSLVTVYAIVGGLGYTGQTTKQVSTIIGMMADVAGIFLYGAPMEKLLPVLKHKSAVFINVHMVIAGLVNNSIWLVYGILITNWFIMFINVLFVVVNTFTLCLYRIYDPKTHPLKDGWDTHPENADDRVSVSIEMIPHLESVSSKKVIANLPSPEYSAVRSPVYYAEREG</sequence>
<keyword evidence="9 10" id="KW-0472">Membrane</keyword>
<feature type="transmembrane region" description="Helical" evidence="10">
    <location>
        <begin position="112"/>
        <end position="134"/>
    </location>
</feature>
<dbReference type="PANTHER" id="PTHR10791">
    <property type="entry name" value="RAG1-ACTIVATING PROTEIN 1"/>
    <property type="match status" value="1"/>
</dbReference>
<evidence type="ECO:0000256" key="6">
    <source>
        <dbReference type="ARBA" id="ARBA00022692"/>
    </source>
</evidence>
<dbReference type="Proteomes" id="UP000284657">
    <property type="component" value="Unassembled WGS sequence"/>
</dbReference>
<evidence type="ECO:0000256" key="2">
    <source>
        <dbReference type="ARBA" id="ARBA00007809"/>
    </source>
</evidence>
<evidence type="ECO:0000256" key="9">
    <source>
        <dbReference type="ARBA" id="ARBA00023136"/>
    </source>
</evidence>
<evidence type="ECO:0000256" key="5">
    <source>
        <dbReference type="ARBA" id="ARBA00022597"/>
    </source>
</evidence>